<dbReference type="AlphaFoldDB" id="A0AAV5HZI1"/>
<comment type="caution">
    <text evidence="1">The sequence shown here is derived from an EMBL/GenBank/DDBJ whole genome shotgun (WGS) entry which is preliminary data.</text>
</comment>
<dbReference type="Proteomes" id="UP001054252">
    <property type="component" value="Unassembled WGS sequence"/>
</dbReference>
<gene>
    <name evidence="1" type="ORF">SLEP1_g4546</name>
</gene>
<evidence type="ECO:0000313" key="2">
    <source>
        <dbReference type="Proteomes" id="UP001054252"/>
    </source>
</evidence>
<keyword evidence="2" id="KW-1185">Reference proteome</keyword>
<sequence length="33" mass="3601">MVVWIGADKDQSTDAKMGIIGIWGSEPRILLAE</sequence>
<protein>
    <submittedName>
        <fullName evidence="1">Uncharacterized protein</fullName>
    </submittedName>
</protein>
<organism evidence="1 2">
    <name type="scientific">Rubroshorea leprosula</name>
    <dbReference type="NCBI Taxonomy" id="152421"/>
    <lineage>
        <taxon>Eukaryota</taxon>
        <taxon>Viridiplantae</taxon>
        <taxon>Streptophyta</taxon>
        <taxon>Embryophyta</taxon>
        <taxon>Tracheophyta</taxon>
        <taxon>Spermatophyta</taxon>
        <taxon>Magnoliopsida</taxon>
        <taxon>eudicotyledons</taxon>
        <taxon>Gunneridae</taxon>
        <taxon>Pentapetalae</taxon>
        <taxon>rosids</taxon>
        <taxon>malvids</taxon>
        <taxon>Malvales</taxon>
        <taxon>Dipterocarpaceae</taxon>
        <taxon>Rubroshorea</taxon>
    </lineage>
</organism>
<proteinExistence type="predicted"/>
<reference evidence="1 2" key="1">
    <citation type="journal article" date="2021" name="Commun. Biol.">
        <title>The genome of Shorea leprosula (Dipterocarpaceae) highlights the ecological relevance of drought in aseasonal tropical rainforests.</title>
        <authorList>
            <person name="Ng K.K.S."/>
            <person name="Kobayashi M.J."/>
            <person name="Fawcett J.A."/>
            <person name="Hatakeyama M."/>
            <person name="Paape T."/>
            <person name="Ng C.H."/>
            <person name="Ang C.C."/>
            <person name="Tnah L.H."/>
            <person name="Lee C.T."/>
            <person name="Nishiyama T."/>
            <person name="Sese J."/>
            <person name="O'Brien M.J."/>
            <person name="Copetti D."/>
            <person name="Mohd Noor M.I."/>
            <person name="Ong R.C."/>
            <person name="Putra M."/>
            <person name="Sireger I.Z."/>
            <person name="Indrioko S."/>
            <person name="Kosugi Y."/>
            <person name="Izuno A."/>
            <person name="Isagi Y."/>
            <person name="Lee S.L."/>
            <person name="Shimizu K.K."/>
        </authorList>
    </citation>
    <scope>NUCLEOTIDE SEQUENCE [LARGE SCALE GENOMIC DNA]</scope>
    <source>
        <strain evidence="1">214</strain>
    </source>
</reference>
<evidence type="ECO:0000313" key="1">
    <source>
        <dbReference type="EMBL" id="GKU90564.1"/>
    </source>
</evidence>
<accession>A0AAV5HZI1</accession>
<dbReference type="EMBL" id="BPVZ01000004">
    <property type="protein sequence ID" value="GKU90564.1"/>
    <property type="molecule type" value="Genomic_DNA"/>
</dbReference>
<name>A0AAV5HZI1_9ROSI</name>